<dbReference type="GeneID" id="17289211"/>
<evidence type="ECO:0000313" key="3">
    <source>
        <dbReference type="Proteomes" id="UP000011087"/>
    </source>
</evidence>
<dbReference type="OrthoDB" id="47079at2759"/>
<dbReference type="PANTHER" id="PTHR35716">
    <property type="entry name" value="OS05G0574700 PROTEIN-RELATED"/>
    <property type="match status" value="1"/>
</dbReference>
<keyword evidence="3" id="KW-1185">Reference proteome</keyword>
<evidence type="ECO:0000313" key="2">
    <source>
        <dbReference type="EnsemblProtists" id="EKX32478"/>
    </source>
</evidence>
<dbReference type="PaxDb" id="55529-EKX32478"/>
<evidence type="ECO:0000313" key="1">
    <source>
        <dbReference type="EMBL" id="EKX32478.1"/>
    </source>
</evidence>
<organism evidence="1">
    <name type="scientific">Guillardia theta (strain CCMP2712)</name>
    <name type="common">Cryptophyte</name>
    <dbReference type="NCBI Taxonomy" id="905079"/>
    <lineage>
        <taxon>Eukaryota</taxon>
        <taxon>Cryptophyceae</taxon>
        <taxon>Pyrenomonadales</taxon>
        <taxon>Geminigeraceae</taxon>
        <taxon>Guillardia</taxon>
    </lineage>
</organism>
<protein>
    <submittedName>
        <fullName evidence="1 2">Uncharacterized protein</fullName>
    </submittedName>
</protein>
<sequence length="178" mass="20171">MLPARGHVGTRTIVACLPQRDGDSLVHVSKLPMEPSPEFSAEEVMYYILEGLKHNDFPEIDAGLKRCFAFSNNMCRSAVGGDDSRAGGTTVEHFIKYASNPTFQSLVRCEKYEREDMNFLPSSPTRGALATQIAHITTKNGDKRRFLWTLEQERRPPQQGCWLIRQCLYTKNAFLETI</sequence>
<reference evidence="1 3" key="1">
    <citation type="journal article" date="2012" name="Nature">
        <title>Algal genomes reveal evolutionary mosaicism and the fate of nucleomorphs.</title>
        <authorList>
            <consortium name="DOE Joint Genome Institute"/>
            <person name="Curtis B.A."/>
            <person name="Tanifuji G."/>
            <person name="Burki F."/>
            <person name="Gruber A."/>
            <person name="Irimia M."/>
            <person name="Maruyama S."/>
            <person name="Arias M.C."/>
            <person name="Ball S.G."/>
            <person name="Gile G.H."/>
            <person name="Hirakawa Y."/>
            <person name="Hopkins J.F."/>
            <person name="Kuo A."/>
            <person name="Rensing S.A."/>
            <person name="Schmutz J."/>
            <person name="Symeonidi A."/>
            <person name="Elias M."/>
            <person name="Eveleigh R.J."/>
            <person name="Herman E.K."/>
            <person name="Klute M.J."/>
            <person name="Nakayama T."/>
            <person name="Obornik M."/>
            <person name="Reyes-Prieto A."/>
            <person name="Armbrust E.V."/>
            <person name="Aves S.J."/>
            <person name="Beiko R.G."/>
            <person name="Coutinho P."/>
            <person name="Dacks J.B."/>
            <person name="Durnford D.G."/>
            <person name="Fast N.M."/>
            <person name="Green B.R."/>
            <person name="Grisdale C.J."/>
            <person name="Hempel F."/>
            <person name="Henrissat B."/>
            <person name="Hoppner M.P."/>
            <person name="Ishida K."/>
            <person name="Kim E."/>
            <person name="Koreny L."/>
            <person name="Kroth P.G."/>
            <person name="Liu Y."/>
            <person name="Malik S.B."/>
            <person name="Maier U.G."/>
            <person name="McRose D."/>
            <person name="Mock T."/>
            <person name="Neilson J.A."/>
            <person name="Onodera N.T."/>
            <person name="Poole A.M."/>
            <person name="Pritham E.J."/>
            <person name="Richards T.A."/>
            <person name="Rocap G."/>
            <person name="Roy S.W."/>
            <person name="Sarai C."/>
            <person name="Schaack S."/>
            <person name="Shirato S."/>
            <person name="Slamovits C.H."/>
            <person name="Spencer D.F."/>
            <person name="Suzuki S."/>
            <person name="Worden A.Z."/>
            <person name="Zauner S."/>
            <person name="Barry K."/>
            <person name="Bell C."/>
            <person name="Bharti A.K."/>
            <person name="Crow J.A."/>
            <person name="Grimwood J."/>
            <person name="Kramer R."/>
            <person name="Lindquist E."/>
            <person name="Lucas S."/>
            <person name="Salamov A."/>
            <person name="McFadden G.I."/>
            <person name="Lane C.E."/>
            <person name="Keeling P.J."/>
            <person name="Gray M.W."/>
            <person name="Grigoriev I.V."/>
            <person name="Archibald J.M."/>
        </authorList>
    </citation>
    <scope>NUCLEOTIDE SEQUENCE</scope>
    <source>
        <strain evidence="1 3">CCMP2712</strain>
    </source>
</reference>
<dbReference type="AlphaFoldDB" id="L1I8C0"/>
<dbReference type="OMA" id="RTRTFIW"/>
<proteinExistence type="predicted"/>
<dbReference type="RefSeq" id="XP_005819458.1">
    <property type="nucleotide sequence ID" value="XM_005819401.1"/>
</dbReference>
<dbReference type="KEGG" id="gtt:GUITHDRAFT_148590"/>
<reference evidence="3" key="2">
    <citation type="submission" date="2012-11" db="EMBL/GenBank/DDBJ databases">
        <authorList>
            <person name="Kuo A."/>
            <person name="Curtis B.A."/>
            <person name="Tanifuji G."/>
            <person name="Burki F."/>
            <person name="Gruber A."/>
            <person name="Irimia M."/>
            <person name="Maruyama S."/>
            <person name="Arias M.C."/>
            <person name="Ball S.G."/>
            <person name="Gile G.H."/>
            <person name="Hirakawa Y."/>
            <person name="Hopkins J.F."/>
            <person name="Rensing S.A."/>
            <person name="Schmutz J."/>
            <person name="Symeonidi A."/>
            <person name="Elias M."/>
            <person name="Eveleigh R.J."/>
            <person name="Herman E.K."/>
            <person name="Klute M.J."/>
            <person name="Nakayama T."/>
            <person name="Obornik M."/>
            <person name="Reyes-Prieto A."/>
            <person name="Armbrust E.V."/>
            <person name="Aves S.J."/>
            <person name="Beiko R.G."/>
            <person name="Coutinho P."/>
            <person name="Dacks J.B."/>
            <person name="Durnford D.G."/>
            <person name="Fast N.M."/>
            <person name="Green B.R."/>
            <person name="Grisdale C."/>
            <person name="Hempe F."/>
            <person name="Henrissat B."/>
            <person name="Hoppner M.P."/>
            <person name="Ishida K.-I."/>
            <person name="Kim E."/>
            <person name="Koreny L."/>
            <person name="Kroth P.G."/>
            <person name="Liu Y."/>
            <person name="Malik S.-B."/>
            <person name="Maier U.G."/>
            <person name="McRose D."/>
            <person name="Mock T."/>
            <person name="Neilson J.A."/>
            <person name="Onodera N.T."/>
            <person name="Poole A.M."/>
            <person name="Pritham E.J."/>
            <person name="Richards T.A."/>
            <person name="Rocap G."/>
            <person name="Roy S.W."/>
            <person name="Sarai C."/>
            <person name="Schaack S."/>
            <person name="Shirato S."/>
            <person name="Slamovits C.H."/>
            <person name="Spencer D.F."/>
            <person name="Suzuki S."/>
            <person name="Worden A.Z."/>
            <person name="Zauner S."/>
            <person name="Barry K."/>
            <person name="Bell C."/>
            <person name="Bharti A.K."/>
            <person name="Crow J.A."/>
            <person name="Grimwood J."/>
            <person name="Kramer R."/>
            <person name="Lindquist E."/>
            <person name="Lucas S."/>
            <person name="Salamov A."/>
            <person name="McFadden G.I."/>
            <person name="Lane C.E."/>
            <person name="Keeling P.J."/>
            <person name="Gray M.W."/>
            <person name="Grigoriev I.V."/>
            <person name="Archibald J.M."/>
        </authorList>
    </citation>
    <scope>NUCLEOTIDE SEQUENCE</scope>
    <source>
        <strain evidence="3">CCMP2712</strain>
    </source>
</reference>
<dbReference type="HOGENOM" id="CLU_1513338_0_0_1"/>
<reference evidence="2" key="3">
    <citation type="submission" date="2016-03" db="UniProtKB">
        <authorList>
            <consortium name="EnsemblProtists"/>
        </authorList>
    </citation>
    <scope>IDENTIFICATION</scope>
</reference>
<dbReference type="EnsemblProtists" id="EKX32478">
    <property type="protein sequence ID" value="EKX32478"/>
    <property type="gene ID" value="GUITHDRAFT_148590"/>
</dbReference>
<gene>
    <name evidence="1" type="ORF">GUITHDRAFT_148590</name>
</gene>
<dbReference type="EMBL" id="JH993187">
    <property type="protein sequence ID" value="EKX32478.1"/>
    <property type="molecule type" value="Genomic_DNA"/>
</dbReference>
<name>L1I8C0_GUITC</name>
<dbReference type="Proteomes" id="UP000011087">
    <property type="component" value="Unassembled WGS sequence"/>
</dbReference>
<accession>L1I8C0</accession>